<evidence type="ECO:0000256" key="1">
    <source>
        <dbReference type="ARBA" id="ARBA00004245"/>
    </source>
</evidence>
<evidence type="ECO:0000256" key="4">
    <source>
        <dbReference type="ARBA" id="ARBA00022701"/>
    </source>
</evidence>
<keyword evidence="6" id="KW-0206">Cytoskeleton</keyword>
<evidence type="ECO:0000313" key="8">
    <source>
        <dbReference type="EMBL" id="GAQ89864.1"/>
    </source>
</evidence>
<dbReference type="InterPro" id="IPR008374">
    <property type="entry name" value="SF_assemblin/giardin_b"/>
</dbReference>
<dbReference type="GO" id="GO:0005874">
    <property type="term" value="C:microtubule"/>
    <property type="evidence" value="ECO:0007669"/>
    <property type="project" value="UniProtKB-KW"/>
</dbReference>
<gene>
    <name evidence="8" type="ORF">KFL_005700060</name>
</gene>
<dbReference type="Pfam" id="PF06705">
    <property type="entry name" value="SF-assemblin"/>
    <property type="match status" value="1"/>
</dbReference>
<organism evidence="8 9">
    <name type="scientific">Klebsormidium nitens</name>
    <name type="common">Green alga</name>
    <name type="synonym">Ulothrix nitens</name>
    <dbReference type="NCBI Taxonomy" id="105231"/>
    <lineage>
        <taxon>Eukaryota</taxon>
        <taxon>Viridiplantae</taxon>
        <taxon>Streptophyta</taxon>
        <taxon>Klebsormidiophyceae</taxon>
        <taxon>Klebsormidiales</taxon>
        <taxon>Klebsormidiaceae</taxon>
        <taxon>Klebsormidium</taxon>
    </lineage>
</organism>
<feature type="region of interest" description="Disordered" evidence="7">
    <location>
        <begin position="30"/>
        <end position="49"/>
    </location>
</feature>
<keyword evidence="4" id="KW-0493">Microtubule</keyword>
<dbReference type="OMA" id="QNYCDEQ"/>
<accession>A0A1Y1IG99</accession>
<evidence type="ECO:0000256" key="7">
    <source>
        <dbReference type="SAM" id="MobiDB-lite"/>
    </source>
</evidence>
<reference evidence="8 9" key="1">
    <citation type="journal article" date="2014" name="Nat. Commun.">
        <title>Klebsormidium flaccidum genome reveals primary factors for plant terrestrial adaptation.</title>
        <authorList>
            <person name="Hori K."/>
            <person name="Maruyama F."/>
            <person name="Fujisawa T."/>
            <person name="Togashi T."/>
            <person name="Yamamoto N."/>
            <person name="Seo M."/>
            <person name="Sato S."/>
            <person name="Yamada T."/>
            <person name="Mori H."/>
            <person name="Tajima N."/>
            <person name="Moriyama T."/>
            <person name="Ikeuchi M."/>
            <person name="Watanabe M."/>
            <person name="Wada H."/>
            <person name="Kobayashi K."/>
            <person name="Saito M."/>
            <person name="Masuda T."/>
            <person name="Sasaki-Sekimoto Y."/>
            <person name="Mashiguchi K."/>
            <person name="Awai K."/>
            <person name="Shimojima M."/>
            <person name="Masuda S."/>
            <person name="Iwai M."/>
            <person name="Nobusawa T."/>
            <person name="Narise T."/>
            <person name="Kondo S."/>
            <person name="Saito H."/>
            <person name="Sato R."/>
            <person name="Murakawa M."/>
            <person name="Ihara Y."/>
            <person name="Oshima-Yamada Y."/>
            <person name="Ohtaka K."/>
            <person name="Satoh M."/>
            <person name="Sonobe K."/>
            <person name="Ishii M."/>
            <person name="Ohtani R."/>
            <person name="Kanamori-Sato M."/>
            <person name="Honoki R."/>
            <person name="Miyazaki D."/>
            <person name="Mochizuki H."/>
            <person name="Umetsu J."/>
            <person name="Higashi K."/>
            <person name="Shibata D."/>
            <person name="Kamiya Y."/>
            <person name="Sato N."/>
            <person name="Nakamura Y."/>
            <person name="Tabata S."/>
            <person name="Ida S."/>
            <person name="Kurokawa K."/>
            <person name="Ohta H."/>
        </authorList>
    </citation>
    <scope>NUCLEOTIDE SEQUENCE [LARGE SCALE GENOMIC DNA]</scope>
    <source>
        <strain evidence="8 9">NIES-2285</strain>
    </source>
</reference>
<dbReference type="GO" id="GO:0005200">
    <property type="term" value="F:structural constituent of cytoskeleton"/>
    <property type="evidence" value="ECO:0007669"/>
    <property type="project" value="InterPro"/>
</dbReference>
<comment type="similarity">
    <text evidence="2">Belongs to the SF-assemblin family.</text>
</comment>
<evidence type="ECO:0008006" key="10">
    <source>
        <dbReference type="Google" id="ProtNLM"/>
    </source>
</evidence>
<keyword evidence="5" id="KW-0175">Coiled coil</keyword>
<evidence type="ECO:0000256" key="2">
    <source>
        <dbReference type="ARBA" id="ARBA00005678"/>
    </source>
</evidence>
<dbReference type="AlphaFoldDB" id="A0A1Y1IG99"/>
<dbReference type="PANTHER" id="PTHR40412">
    <property type="entry name" value="SF-ASSEMBLIN"/>
    <property type="match status" value="1"/>
</dbReference>
<protein>
    <recommendedName>
        <fullName evidence="10">SF-assemblin</fullName>
    </recommendedName>
</protein>
<name>A0A1Y1IG99_KLENI</name>
<dbReference type="PRINTS" id="PR01799">
    <property type="entry name" value="SFASSEMBLIN"/>
</dbReference>
<keyword evidence="9" id="KW-1185">Reference proteome</keyword>
<evidence type="ECO:0000256" key="6">
    <source>
        <dbReference type="ARBA" id="ARBA00023212"/>
    </source>
</evidence>
<dbReference type="PANTHER" id="PTHR40412:SF1">
    <property type="entry name" value="SF-ASSEMBLIN"/>
    <property type="match status" value="1"/>
</dbReference>
<dbReference type="OrthoDB" id="436841at2759"/>
<evidence type="ECO:0000313" key="9">
    <source>
        <dbReference type="Proteomes" id="UP000054558"/>
    </source>
</evidence>
<sequence>MYSSQHRGSPERVLKPEIKRQVAGYVSTAPISPTGGHHHYDYASPPGSAAQKLGHVAERFSSFYNDLESEKQHRRETDAQRRAALTEAVQKLERSLDAEIKRRAEADKGLQASLEAEIKAVHEKLAGQIREQNLQLKASIDALSRTFAELHGQLREEKEQRRVDLEHLTQTIGAKVEEAHSGLDDERVARLEREAQTLKRVGEDVFRVQEKIDAERATREAALEMMQREVRDSMSAHNESEESFQHMVLDDIATLKNQMLVEREERMSEDEQIVQAINDYTKALQDGLRIVNN</sequence>
<evidence type="ECO:0000256" key="5">
    <source>
        <dbReference type="ARBA" id="ARBA00023054"/>
    </source>
</evidence>
<evidence type="ECO:0000256" key="3">
    <source>
        <dbReference type="ARBA" id="ARBA00022490"/>
    </source>
</evidence>
<comment type="subcellular location">
    <subcellularLocation>
        <location evidence="1">Cytoplasm</location>
        <location evidence="1">Cytoskeleton</location>
    </subcellularLocation>
</comment>
<dbReference type="EMBL" id="DF237519">
    <property type="protein sequence ID" value="GAQ89864.1"/>
    <property type="molecule type" value="Genomic_DNA"/>
</dbReference>
<dbReference type="Proteomes" id="UP000054558">
    <property type="component" value="Unassembled WGS sequence"/>
</dbReference>
<keyword evidence="3" id="KW-0963">Cytoplasm</keyword>
<proteinExistence type="inferred from homology"/>